<proteinExistence type="predicted"/>
<dbReference type="Gene3D" id="3.60.15.10">
    <property type="entry name" value="Ribonuclease Z/Hydroxyacylglutathione hydrolase-like"/>
    <property type="match status" value="1"/>
</dbReference>
<keyword evidence="2" id="KW-1185">Reference proteome</keyword>
<sequence length="87" mass="9665">MVIQFGTIPRHAAQYNFSKALIELTNPKVAVASAKGEVESNGKGRRPDQYILGCFQDKGIEVHKTQDCSVYLELTENGAAKYHNRIV</sequence>
<dbReference type="EMBL" id="FOJM01000001">
    <property type="protein sequence ID" value="SFA38281.1"/>
    <property type="molecule type" value="Genomic_DNA"/>
</dbReference>
<reference evidence="2" key="1">
    <citation type="submission" date="2016-10" db="EMBL/GenBank/DDBJ databases">
        <authorList>
            <person name="Varghese N."/>
            <person name="Submissions S."/>
        </authorList>
    </citation>
    <scope>NUCLEOTIDE SEQUENCE [LARGE SCALE GENOMIC DNA]</scope>
    <source>
        <strain evidence="2">DSM 18130</strain>
    </source>
</reference>
<organism evidence="1 2">
    <name type="scientific">Pedobacter suwonensis</name>
    <dbReference type="NCBI Taxonomy" id="332999"/>
    <lineage>
        <taxon>Bacteria</taxon>
        <taxon>Pseudomonadati</taxon>
        <taxon>Bacteroidota</taxon>
        <taxon>Sphingobacteriia</taxon>
        <taxon>Sphingobacteriales</taxon>
        <taxon>Sphingobacteriaceae</taxon>
        <taxon>Pedobacter</taxon>
    </lineage>
</organism>
<evidence type="ECO:0000313" key="1">
    <source>
        <dbReference type="EMBL" id="SFA38281.1"/>
    </source>
</evidence>
<gene>
    <name evidence="1" type="ORF">SAMN04488511_101164</name>
</gene>
<dbReference type="Proteomes" id="UP000198836">
    <property type="component" value="Unassembled WGS sequence"/>
</dbReference>
<protein>
    <submittedName>
        <fullName evidence="1">Uncharacterized protein</fullName>
    </submittedName>
</protein>
<accession>A0A1I0SFH9</accession>
<evidence type="ECO:0000313" key="2">
    <source>
        <dbReference type="Proteomes" id="UP000198836"/>
    </source>
</evidence>
<dbReference type="InterPro" id="IPR036866">
    <property type="entry name" value="RibonucZ/Hydroxyglut_hydro"/>
</dbReference>
<dbReference type="AlphaFoldDB" id="A0A1I0SFH9"/>
<name>A0A1I0SFH9_9SPHI</name>